<evidence type="ECO:0000259" key="13">
    <source>
        <dbReference type="PROSITE" id="PS52035"/>
    </source>
</evidence>
<feature type="signal peptide" evidence="12">
    <location>
        <begin position="1"/>
        <end position="16"/>
    </location>
</feature>
<dbReference type="SMART" id="SM00631">
    <property type="entry name" value="Zn_pept"/>
    <property type="match status" value="1"/>
</dbReference>
<evidence type="ECO:0000256" key="3">
    <source>
        <dbReference type="ARBA" id="ARBA00022645"/>
    </source>
</evidence>
<evidence type="ECO:0000256" key="4">
    <source>
        <dbReference type="ARBA" id="ARBA00022670"/>
    </source>
</evidence>
<keyword evidence="7" id="KW-0378">Hydrolase</keyword>
<gene>
    <name evidence="15" type="primary">LOC113513689</name>
</gene>
<dbReference type="SUPFAM" id="SSF54897">
    <property type="entry name" value="Protease propeptides/inhibitors"/>
    <property type="match status" value="1"/>
</dbReference>
<comment type="cofactor">
    <cofactor evidence="1">
        <name>Zn(2+)</name>
        <dbReference type="ChEBI" id="CHEBI:29105"/>
    </cofactor>
</comment>
<dbReference type="Pfam" id="PF00246">
    <property type="entry name" value="Peptidase_M14"/>
    <property type="match status" value="1"/>
</dbReference>
<keyword evidence="14" id="KW-1185">Reference proteome</keyword>
<dbReference type="GeneID" id="113513689"/>
<evidence type="ECO:0000256" key="12">
    <source>
        <dbReference type="SAM" id="SignalP"/>
    </source>
</evidence>
<dbReference type="PROSITE" id="PS52035">
    <property type="entry name" value="PEPTIDASE_M14"/>
    <property type="match status" value="1"/>
</dbReference>
<comment type="similarity">
    <text evidence="2 11">Belongs to the peptidase M14 family.</text>
</comment>
<dbReference type="Proteomes" id="UP001652740">
    <property type="component" value="Unplaced"/>
</dbReference>
<dbReference type="SUPFAM" id="SSF53187">
    <property type="entry name" value="Zn-dependent exopeptidases"/>
    <property type="match status" value="1"/>
</dbReference>
<evidence type="ECO:0000256" key="2">
    <source>
        <dbReference type="ARBA" id="ARBA00005988"/>
    </source>
</evidence>
<evidence type="ECO:0000256" key="6">
    <source>
        <dbReference type="ARBA" id="ARBA00022729"/>
    </source>
</evidence>
<keyword evidence="4" id="KW-0645">Protease</keyword>
<dbReference type="InterPro" id="IPR000834">
    <property type="entry name" value="Peptidase_M14"/>
</dbReference>
<proteinExistence type="inferred from homology"/>
<accession>A0ABM3MFA9</accession>
<dbReference type="Pfam" id="PF02244">
    <property type="entry name" value="Propep_M14"/>
    <property type="match status" value="1"/>
</dbReference>
<keyword evidence="10" id="KW-1015">Disulfide bond</keyword>
<keyword evidence="8" id="KW-0862">Zinc</keyword>
<keyword evidence="9" id="KW-0482">Metalloprotease</keyword>
<evidence type="ECO:0000256" key="5">
    <source>
        <dbReference type="ARBA" id="ARBA00022723"/>
    </source>
</evidence>
<dbReference type="RefSeq" id="XP_052749805.1">
    <property type="nucleotide sequence ID" value="XM_052893845.1"/>
</dbReference>
<keyword evidence="3" id="KW-0121">Carboxypeptidase</keyword>
<organism evidence="14 15">
    <name type="scientific">Galleria mellonella</name>
    <name type="common">Greater wax moth</name>
    <dbReference type="NCBI Taxonomy" id="7137"/>
    <lineage>
        <taxon>Eukaryota</taxon>
        <taxon>Metazoa</taxon>
        <taxon>Ecdysozoa</taxon>
        <taxon>Arthropoda</taxon>
        <taxon>Hexapoda</taxon>
        <taxon>Insecta</taxon>
        <taxon>Pterygota</taxon>
        <taxon>Neoptera</taxon>
        <taxon>Endopterygota</taxon>
        <taxon>Lepidoptera</taxon>
        <taxon>Glossata</taxon>
        <taxon>Ditrysia</taxon>
        <taxon>Pyraloidea</taxon>
        <taxon>Pyralidae</taxon>
        <taxon>Galleriinae</taxon>
        <taxon>Galleria</taxon>
    </lineage>
</organism>
<dbReference type="Gene3D" id="3.40.630.10">
    <property type="entry name" value="Zn peptidases"/>
    <property type="match status" value="1"/>
</dbReference>
<dbReference type="PANTHER" id="PTHR11705:SF91">
    <property type="entry name" value="FI01817P-RELATED"/>
    <property type="match status" value="1"/>
</dbReference>
<feature type="chain" id="PRO_5045787911" evidence="12">
    <location>
        <begin position="17"/>
        <end position="419"/>
    </location>
</feature>
<keyword evidence="6 12" id="KW-0732">Signal</keyword>
<evidence type="ECO:0000256" key="8">
    <source>
        <dbReference type="ARBA" id="ARBA00022833"/>
    </source>
</evidence>
<dbReference type="InterPro" id="IPR036990">
    <property type="entry name" value="M14A-like_propep"/>
</dbReference>
<evidence type="ECO:0000256" key="10">
    <source>
        <dbReference type="ARBA" id="ARBA00023157"/>
    </source>
</evidence>
<comment type="caution">
    <text evidence="11">Lacks conserved residue(s) required for the propagation of feature annotation.</text>
</comment>
<evidence type="ECO:0000256" key="7">
    <source>
        <dbReference type="ARBA" id="ARBA00022801"/>
    </source>
</evidence>
<sequence>MLILFFVITYVTLVFGKNDEYKNYKVYRVTFHEQQQQDNFTLLKDDLIDYWRLPSLEYGITGLAMVPPARIDWFENKLQQLNINVDVHIEDLYGYLFEKEKALSKRLRSDSESTFNFEGYYRYDEILKYLYTLKESYADSTEVSLEIIEYGSTEQNRPLVYLKIKSRNDNSEDTKPLVVIEAAINPREWITVPAAINIASKLLESDQRRFLNDFEWIIIPVVNPDGYEYTHTNLRFWMKNRTTRNLGALDFMCPGVNINRNFDIEWRTSGTSTSACSHLYGGLESFSEPESQMLQSIIDEYGSRIRLYVSLQNNGGFLSYPWYYERAATGLFRSHHLLGLEIVNSMNGDYKLGVASINLDPASGTSSDYARSKAINYAYNIDIIQDKENGVEIPAEDIVYIVDDVWTAVSVAADNVLEK</sequence>
<name>A0ABM3MFA9_GALME</name>
<evidence type="ECO:0000256" key="11">
    <source>
        <dbReference type="PROSITE-ProRule" id="PRU01379"/>
    </source>
</evidence>
<dbReference type="Gene3D" id="3.30.70.340">
    <property type="entry name" value="Metallocarboxypeptidase-like"/>
    <property type="match status" value="1"/>
</dbReference>
<evidence type="ECO:0000256" key="1">
    <source>
        <dbReference type="ARBA" id="ARBA00001947"/>
    </source>
</evidence>
<feature type="domain" description="Peptidase M14" evidence="13">
    <location>
        <begin position="119"/>
        <end position="416"/>
    </location>
</feature>
<dbReference type="PANTHER" id="PTHR11705">
    <property type="entry name" value="PROTEASE FAMILY M14 CARBOXYPEPTIDASE A,B"/>
    <property type="match status" value="1"/>
</dbReference>
<evidence type="ECO:0000256" key="9">
    <source>
        <dbReference type="ARBA" id="ARBA00023049"/>
    </source>
</evidence>
<reference evidence="15" key="1">
    <citation type="submission" date="2025-08" db="UniProtKB">
        <authorList>
            <consortium name="RefSeq"/>
        </authorList>
    </citation>
    <scope>IDENTIFICATION</scope>
    <source>
        <tissue evidence="15">Whole larvae</tissue>
    </source>
</reference>
<protein>
    <submittedName>
        <fullName evidence="15">Carboxypeptidase B-like</fullName>
    </submittedName>
</protein>
<evidence type="ECO:0000313" key="14">
    <source>
        <dbReference type="Proteomes" id="UP001652740"/>
    </source>
</evidence>
<keyword evidence="5" id="KW-0479">Metal-binding</keyword>
<evidence type="ECO:0000313" key="15">
    <source>
        <dbReference type="RefSeq" id="XP_052749805.1"/>
    </source>
</evidence>
<dbReference type="InterPro" id="IPR003146">
    <property type="entry name" value="M14A_act_pep"/>
</dbReference>